<proteinExistence type="predicted"/>
<keyword evidence="3" id="KW-1185">Reference proteome</keyword>
<evidence type="ECO:0000313" key="3">
    <source>
        <dbReference type="Proteomes" id="UP001622594"/>
    </source>
</evidence>
<keyword evidence="1" id="KW-1133">Transmembrane helix</keyword>
<accession>A0ABZ1LMP4</accession>
<name>A0ABZ1LMP4_9ACTN</name>
<organism evidence="2 3">
    <name type="scientific">Streptomyces zaomyceticus</name>
    <dbReference type="NCBI Taxonomy" id="68286"/>
    <lineage>
        <taxon>Bacteria</taxon>
        <taxon>Bacillati</taxon>
        <taxon>Actinomycetota</taxon>
        <taxon>Actinomycetes</taxon>
        <taxon>Kitasatosporales</taxon>
        <taxon>Streptomycetaceae</taxon>
        <taxon>Streptomyces</taxon>
    </lineage>
</organism>
<evidence type="ECO:0000313" key="2">
    <source>
        <dbReference type="EMBL" id="WTR74726.1"/>
    </source>
</evidence>
<feature type="transmembrane region" description="Helical" evidence="1">
    <location>
        <begin position="77"/>
        <end position="97"/>
    </location>
</feature>
<evidence type="ECO:0000256" key="1">
    <source>
        <dbReference type="SAM" id="Phobius"/>
    </source>
</evidence>
<dbReference type="Proteomes" id="UP001622594">
    <property type="component" value="Chromosome"/>
</dbReference>
<dbReference type="RefSeq" id="WP_406336878.1">
    <property type="nucleotide sequence ID" value="NZ_CP108188.1"/>
</dbReference>
<keyword evidence="1" id="KW-0472">Membrane</keyword>
<protein>
    <submittedName>
        <fullName evidence="2">Uncharacterized protein</fullName>
    </submittedName>
</protein>
<dbReference type="EMBL" id="CP108188">
    <property type="protein sequence ID" value="WTR74726.1"/>
    <property type="molecule type" value="Genomic_DNA"/>
</dbReference>
<feature type="transmembrane region" description="Helical" evidence="1">
    <location>
        <begin position="103"/>
        <end position="121"/>
    </location>
</feature>
<gene>
    <name evidence="2" type="ORF">OG814_38315</name>
</gene>
<sequence>MICPHCEHNLLRKERPGNRCSRCKRAYALDPKTNPLRLNDLRVRRITAALTDGGRIRIVPDQLWYALSRKRLRDSDYAQGCVGAAFAGAGFVTVVSFVAEAPVVLLVSAALLITGLGIAVARATGVGKGIPPVARGNFPAQVLDPWRKVYGALPPGVLDTTKPAVGTTAPTAAGPTDAAGPTGVLLCDDRAVLAFLVADGLPARHGLALARSPVEARTVPSSGPVLVLHDIDADGELLVRRTCEALPGRTVVDAGPPLRTVLALPQAVPHRDPGRKPGPAVVRALTELGTFTPEELQWLAKGWRFPLVGLPPARLLAVVDRVAGELTRRVDADRRRAADLGFLTWPEAAGPDPAGGR</sequence>
<reference evidence="2 3" key="1">
    <citation type="submission" date="2022-10" db="EMBL/GenBank/DDBJ databases">
        <title>The complete genomes of actinobacterial strains from the NBC collection.</title>
        <authorList>
            <person name="Joergensen T.S."/>
            <person name="Alvarez Arevalo M."/>
            <person name="Sterndorff E.B."/>
            <person name="Faurdal D."/>
            <person name="Vuksanovic O."/>
            <person name="Mourched A.-S."/>
            <person name="Charusanti P."/>
            <person name="Shaw S."/>
            <person name="Blin K."/>
            <person name="Weber T."/>
        </authorList>
    </citation>
    <scope>NUCLEOTIDE SEQUENCE [LARGE SCALE GENOMIC DNA]</scope>
    <source>
        <strain evidence="2 3">NBC_00123</strain>
    </source>
</reference>
<keyword evidence="1" id="KW-0812">Transmembrane</keyword>